<feature type="domain" description="Nudix hydrolase" evidence="2">
    <location>
        <begin position="3"/>
        <end position="155"/>
    </location>
</feature>
<accession>A0ABP7WBK5</accession>
<dbReference type="PROSITE" id="PS51462">
    <property type="entry name" value="NUDIX"/>
    <property type="match status" value="1"/>
</dbReference>
<proteinExistence type="predicted"/>
<dbReference type="Gene3D" id="3.90.79.10">
    <property type="entry name" value="Nucleoside Triphosphate Pyrophosphohydrolase"/>
    <property type="match status" value="1"/>
</dbReference>
<dbReference type="InterPro" id="IPR051325">
    <property type="entry name" value="Nudix_hydrolase_domain"/>
</dbReference>
<dbReference type="Proteomes" id="UP001500841">
    <property type="component" value="Unassembled WGS sequence"/>
</dbReference>
<dbReference type="RefSeq" id="WP_345100607.1">
    <property type="nucleotide sequence ID" value="NZ_BAABCV010000001.1"/>
</dbReference>
<dbReference type="InterPro" id="IPR015797">
    <property type="entry name" value="NUDIX_hydrolase-like_dom_sf"/>
</dbReference>
<dbReference type="InterPro" id="IPR020084">
    <property type="entry name" value="NUDIX_hydrolase_CS"/>
</dbReference>
<keyword evidence="1" id="KW-0378">Hydrolase</keyword>
<dbReference type="PANTHER" id="PTHR21340:SF7">
    <property type="entry name" value="NUDIX HYDROLASE DOMAIN-CONTAINING PROTEIN"/>
    <property type="match status" value="1"/>
</dbReference>
<dbReference type="PROSITE" id="PS00893">
    <property type="entry name" value="NUDIX_BOX"/>
    <property type="match status" value="1"/>
</dbReference>
<evidence type="ECO:0000259" key="2">
    <source>
        <dbReference type="PROSITE" id="PS51462"/>
    </source>
</evidence>
<reference evidence="4" key="1">
    <citation type="journal article" date="2019" name="Int. J. Syst. Evol. Microbiol.">
        <title>The Global Catalogue of Microorganisms (GCM) 10K type strain sequencing project: providing services to taxonomists for standard genome sequencing and annotation.</title>
        <authorList>
            <consortium name="The Broad Institute Genomics Platform"/>
            <consortium name="The Broad Institute Genome Sequencing Center for Infectious Disease"/>
            <person name="Wu L."/>
            <person name="Ma J."/>
        </authorList>
    </citation>
    <scope>NUCLEOTIDE SEQUENCE [LARGE SCALE GENOMIC DNA]</scope>
    <source>
        <strain evidence="4">JCM 17085</strain>
    </source>
</reference>
<keyword evidence="4" id="KW-1185">Reference proteome</keyword>
<dbReference type="EMBL" id="BAABCV010000001">
    <property type="protein sequence ID" value="GAA4085487.1"/>
    <property type="molecule type" value="Genomic_DNA"/>
</dbReference>
<sequence length="157" mass="17619">MHISNQSAGILLYRNINRQLEIFLVHPGGPFFKNKDDGYWSIPKGEFLTDEDPLTAAKREFEEETGQQIAADQFIKLSPIKQKSGKIVHAWAAEGEINADTIVSNLFEMEWPPRSGKLSSFPEVDRAGWFSIDNAKMKLNAAQAALIDELQSLLQSN</sequence>
<gene>
    <name evidence="3" type="ORF">GCM10022392_02870</name>
</gene>
<evidence type="ECO:0000313" key="4">
    <source>
        <dbReference type="Proteomes" id="UP001500841"/>
    </source>
</evidence>
<evidence type="ECO:0000256" key="1">
    <source>
        <dbReference type="ARBA" id="ARBA00022801"/>
    </source>
</evidence>
<dbReference type="CDD" id="cd04662">
    <property type="entry name" value="NUDIX_Hydrolase"/>
    <property type="match status" value="1"/>
</dbReference>
<organism evidence="3 4">
    <name type="scientific">Mucilaginibacter panaciglaebae</name>
    <dbReference type="NCBI Taxonomy" id="502331"/>
    <lineage>
        <taxon>Bacteria</taxon>
        <taxon>Pseudomonadati</taxon>
        <taxon>Bacteroidota</taxon>
        <taxon>Sphingobacteriia</taxon>
        <taxon>Sphingobacteriales</taxon>
        <taxon>Sphingobacteriaceae</taxon>
        <taxon>Mucilaginibacter</taxon>
    </lineage>
</organism>
<evidence type="ECO:0000313" key="3">
    <source>
        <dbReference type="EMBL" id="GAA4085487.1"/>
    </source>
</evidence>
<dbReference type="SUPFAM" id="SSF55811">
    <property type="entry name" value="Nudix"/>
    <property type="match status" value="1"/>
</dbReference>
<dbReference type="Pfam" id="PF00293">
    <property type="entry name" value="NUDIX"/>
    <property type="match status" value="1"/>
</dbReference>
<comment type="caution">
    <text evidence="3">The sequence shown here is derived from an EMBL/GenBank/DDBJ whole genome shotgun (WGS) entry which is preliminary data.</text>
</comment>
<protein>
    <submittedName>
        <fullName evidence="3">NUDIX domain-containing protein</fullName>
    </submittedName>
</protein>
<dbReference type="InterPro" id="IPR000086">
    <property type="entry name" value="NUDIX_hydrolase_dom"/>
</dbReference>
<name>A0ABP7WBK5_9SPHI</name>
<dbReference type="PANTHER" id="PTHR21340">
    <property type="entry name" value="DIADENOSINE 5,5-P1,P4-TETRAPHOSPHATE PYROPHOSPHOHYDROLASE MUTT"/>
    <property type="match status" value="1"/>
</dbReference>